<dbReference type="WBParaSite" id="ES5_v2.g18865.t1">
    <property type="protein sequence ID" value="ES5_v2.g18865.t1"/>
    <property type="gene ID" value="ES5_v2.g18865"/>
</dbReference>
<protein>
    <submittedName>
        <fullName evidence="2">Uncharacterized protein</fullName>
    </submittedName>
</protein>
<dbReference type="Proteomes" id="UP000887579">
    <property type="component" value="Unplaced"/>
</dbReference>
<name>A0AC34FNG3_9BILA</name>
<sequence length="753" mass="87310">MVVGAYLMCSTGIRYKDGCGVELKWLPEIPKIKGRMKPSDVRIRADLVFKQVPVRLSNLVIVNSNLSSFEMLHAAVETAEKYADNVTVIPPLLARLTFALEQLANPIMERIPSDETILVVTIVEEFSDFVILRRDENFDLYIARHEIYKREECDEFFGQFYDYYYPHSTIFLVHEDFHNLAFDVRYKYRPERSFLKVFKRWDFMLFFGGLYRSVDNDKEFDQRYHMQNFTNGYEATIRRNGPNIRHILLPEKSKVPCEMFGFDGIPQNIKINYSPEFTQVFKDLIWESRFATEQFVYASGSAKQVIGYVDERGVPYATPRKEHKIDAVKMESPSVTYNRGLELSVDFVTGNICEYNASTKAKTFKEKVIDPMKLSSSVKQLTNLLSENPVTTLHIITDKEIPDEYNDLFNHYCNDIVTIPHIKTELSICFKKLKNEENLEKFALIFASQNRLMDLLLFEYRSQQYYFIQRVQDLTVEDVEMKIKSEYVKDVFMFRPRGVQLLLDIPDEDVTVNVFEIRDFENMALNGIFDMDVNLKDLTSSRDLKSLFSFKLSSESTSPTASDTYSFSQVSTTICQDEEPLSFPQAEFVFHEDFFAVNAYKDGNYARVKDSNRTEWTPLYLSMANGAPVLGEKAKSDYQKSSECVIYDVLKIIGKSMNEITVDPKWGFKLVEEEEIVYFEIETPSGKMRFPQELVLSAFLKAMKLRAESNMGTEINEICLSTNFNLTESQKTIFNKAAIKNNLEILSFNVTDI</sequence>
<reference evidence="2" key="1">
    <citation type="submission" date="2022-11" db="UniProtKB">
        <authorList>
            <consortium name="WormBaseParasite"/>
        </authorList>
    </citation>
    <scope>IDENTIFICATION</scope>
</reference>
<evidence type="ECO:0000313" key="1">
    <source>
        <dbReference type="Proteomes" id="UP000887579"/>
    </source>
</evidence>
<accession>A0AC34FNG3</accession>
<proteinExistence type="predicted"/>
<evidence type="ECO:0000313" key="2">
    <source>
        <dbReference type="WBParaSite" id="ES5_v2.g18865.t1"/>
    </source>
</evidence>
<organism evidence="1 2">
    <name type="scientific">Panagrolaimus sp. ES5</name>
    <dbReference type="NCBI Taxonomy" id="591445"/>
    <lineage>
        <taxon>Eukaryota</taxon>
        <taxon>Metazoa</taxon>
        <taxon>Ecdysozoa</taxon>
        <taxon>Nematoda</taxon>
        <taxon>Chromadorea</taxon>
        <taxon>Rhabditida</taxon>
        <taxon>Tylenchina</taxon>
        <taxon>Panagrolaimomorpha</taxon>
        <taxon>Panagrolaimoidea</taxon>
        <taxon>Panagrolaimidae</taxon>
        <taxon>Panagrolaimus</taxon>
    </lineage>
</organism>